<name>A0AC34RHX3_9BILA</name>
<organism evidence="1 2">
    <name type="scientific">Panagrolaimus sp. JU765</name>
    <dbReference type="NCBI Taxonomy" id="591449"/>
    <lineage>
        <taxon>Eukaryota</taxon>
        <taxon>Metazoa</taxon>
        <taxon>Ecdysozoa</taxon>
        <taxon>Nematoda</taxon>
        <taxon>Chromadorea</taxon>
        <taxon>Rhabditida</taxon>
        <taxon>Tylenchina</taxon>
        <taxon>Panagrolaimomorpha</taxon>
        <taxon>Panagrolaimoidea</taxon>
        <taxon>Panagrolaimidae</taxon>
        <taxon>Panagrolaimus</taxon>
    </lineage>
</organism>
<accession>A0AC34RHX3</accession>
<protein>
    <submittedName>
        <fullName evidence="2">PCI domain-containing protein</fullName>
    </submittedName>
</protein>
<evidence type="ECO:0000313" key="2">
    <source>
        <dbReference type="WBParaSite" id="JU765_v2.g7024.t1"/>
    </source>
</evidence>
<reference evidence="2" key="1">
    <citation type="submission" date="2022-11" db="UniProtKB">
        <authorList>
            <consortium name="WormBaseParasite"/>
        </authorList>
    </citation>
    <scope>IDENTIFICATION</scope>
</reference>
<proteinExistence type="predicted"/>
<evidence type="ECO:0000313" key="1">
    <source>
        <dbReference type="Proteomes" id="UP000887576"/>
    </source>
</evidence>
<dbReference type="Proteomes" id="UP000887576">
    <property type="component" value="Unplaced"/>
</dbReference>
<dbReference type="WBParaSite" id="JU765_v2.g7024.t1">
    <property type="protein sequence ID" value="JU765_v2.g7024.t1"/>
    <property type="gene ID" value="JU765_v2.g7024"/>
</dbReference>
<sequence length="445" mass="50077">MSPSAGNNPGHYIATVKKFDGFGNPEEMTKMTAYIIKSCEEFVSSENLSGLSKILNEIQLSTFPAPFLGALSAKLSLSNKYNLDELQNLIIRVMALPEDLTKFVGDPSLAVFYFPVLKALGDAVINKRCPMLAIKPIADGIFWWTNGNPKHLTPAHASLLCCCLKARHFRFCMNFLEIDAYSLLKEGLVERTMIQPLMVCGTEPVLLYFYYGSLIHAVQENYVEALNFLEYLISMRNMGQSAIVIEAFKKAILFSLILGQKKLCLPGCRMLKYLLHQPQVRPYLDLAYIITVAPKSFDVSILVSEYLEKNKQKPGSGAISKDNNFGLVEILMEKLRERRIISLPTTFTAIEKKQAMIRTFYNDTEAFDNDIRKLISQGLLKGNIDQEKGILYFPQDDDSAAANEDYKLDESLVKVANYSKILREVSNVLKLASRTKRGTPSQFPL</sequence>